<dbReference type="Proteomes" id="UP001165308">
    <property type="component" value="Unassembled WGS sequence"/>
</dbReference>
<organism evidence="2 3">
    <name type="scientific">Halomonas llamarensis</name>
    <dbReference type="NCBI Taxonomy" id="2945104"/>
    <lineage>
        <taxon>Bacteria</taxon>
        <taxon>Pseudomonadati</taxon>
        <taxon>Pseudomonadota</taxon>
        <taxon>Gammaproteobacteria</taxon>
        <taxon>Oceanospirillales</taxon>
        <taxon>Halomonadaceae</taxon>
        <taxon>Halomonas</taxon>
    </lineage>
</organism>
<comment type="caution">
    <text evidence="2">The sequence shown here is derived from an EMBL/GenBank/DDBJ whole genome shotgun (WGS) entry which is preliminary data.</text>
</comment>
<evidence type="ECO:0008006" key="4">
    <source>
        <dbReference type="Google" id="ProtNLM"/>
    </source>
</evidence>
<keyword evidence="1" id="KW-0732">Signal</keyword>
<evidence type="ECO:0000313" key="3">
    <source>
        <dbReference type="Proteomes" id="UP001165308"/>
    </source>
</evidence>
<dbReference type="EMBL" id="JAMJPJ010000032">
    <property type="protein sequence ID" value="MCL7931222.1"/>
    <property type="molecule type" value="Genomic_DNA"/>
</dbReference>
<dbReference type="RefSeq" id="WP_250083498.1">
    <property type="nucleotide sequence ID" value="NZ_JAMJPJ010000032.1"/>
</dbReference>
<feature type="signal peptide" evidence="1">
    <location>
        <begin position="1"/>
        <end position="21"/>
    </location>
</feature>
<accession>A0ABT0SU31</accession>
<proteinExistence type="predicted"/>
<keyword evidence="3" id="KW-1185">Reference proteome</keyword>
<reference evidence="2" key="1">
    <citation type="submission" date="2022-05" db="EMBL/GenBank/DDBJ databases">
        <title>Halomonas geminus sp. nov. and Halomonas llamarensis sp. nov. isolated from high-altitude salars of the Atacama Desert.</title>
        <authorList>
            <person name="Hintersatz C."/>
            <person name="Rojas L.A."/>
            <person name="Wei T.-S."/>
            <person name="Kutschke S."/>
            <person name="Lehmann F."/>
            <person name="Jain R."/>
            <person name="Pollmann K."/>
        </authorList>
    </citation>
    <scope>NUCLEOTIDE SEQUENCE</scope>
    <source>
        <strain evidence="2">ATCHA</strain>
    </source>
</reference>
<feature type="chain" id="PRO_5045248274" description="Fibronectin type-III domain-containing protein" evidence="1">
    <location>
        <begin position="22"/>
        <end position="411"/>
    </location>
</feature>
<sequence>MKRLRFCLVCLLLLMPSIVQAQIIALCDTRLACTSNPSAMAGVDSRVNLTWRGQARIHPELSQTLTSRQGVFVLGNPFSGQRLGSSPTPLMQPLSPARDDRAIEFRVTESLRVPASVSQQAARLGERQVFYVRQFSLEESEPMTGVQVITLQQGVPGRGGSIAEGTEPSVSGVNIQRVSLYFDRGTLTETLRPDERLQATAQINYQGAGLINAIWEVATPASTRGQPLYVPLSQVRQYLGAGRELTLTSPPLPSETAGIHRVRLRFLPPTVIEELPTLGYRVSEGALPRAWVPAINTLPPESTNPLSLKTRFRWQPVAETYVYQLEFYDRWPETTEKESIPLQGSRSGERQPVILNPAPITGQVVTGNRTSASPSRSLLSHLETEKRYYWRLIAINSQGEVVAASLPEVIR</sequence>
<evidence type="ECO:0000256" key="1">
    <source>
        <dbReference type="SAM" id="SignalP"/>
    </source>
</evidence>
<gene>
    <name evidence="2" type="ORF">M8006_14770</name>
</gene>
<name>A0ABT0SU31_9GAMM</name>
<evidence type="ECO:0000313" key="2">
    <source>
        <dbReference type="EMBL" id="MCL7931222.1"/>
    </source>
</evidence>
<protein>
    <recommendedName>
        <fullName evidence="4">Fibronectin type-III domain-containing protein</fullName>
    </recommendedName>
</protein>